<accession>A0ABN3HL95</accession>
<dbReference type="GO" id="GO:0032259">
    <property type="term" value="P:methylation"/>
    <property type="evidence" value="ECO:0007669"/>
    <property type="project" value="UniProtKB-KW"/>
</dbReference>
<dbReference type="EMBL" id="BAAATJ010000001">
    <property type="protein sequence ID" value="GAA2382650.1"/>
    <property type="molecule type" value="Genomic_DNA"/>
</dbReference>
<dbReference type="InterPro" id="IPR029063">
    <property type="entry name" value="SAM-dependent_MTases_sf"/>
</dbReference>
<evidence type="ECO:0000256" key="1">
    <source>
        <dbReference type="ARBA" id="ARBA00022603"/>
    </source>
</evidence>
<evidence type="ECO:0000313" key="5">
    <source>
        <dbReference type="EMBL" id="GAA2382650.1"/>
    </source>
</evidence>
<dbReference type="Pfam" id="PF08241">
    <property type="entry name" value="Methyltransf_11"/>
    <property type="match status" value="1"/>
</dbReference>
<organism evidence="5 6">
    <name type="scientific">Streptomyces glaucosporus</name>
    <dbReference type="NCBI Taxonomy" id="284044"/>
    <lineage>
        <taxon>Bacteria</taxon>
        <taxon>Bacillati</taxon>
        <taxon>Actinomycetota</taxon>
        <taxon>Actinomycetes</taxon>
        <taxon>Kitasatosporales</taxon>
        <taxon>Streptomycetaceae</taxon>
        <taxon>Streptomyces</taxon>
    </lineage>
</organism>
<proteinExistence type="predicted"/>
<evidence type="ECO:0000313" key="6">
    <source>
        <dbReference type="Proteomes" id="UP001500058"/>
    </source>
</evidence>
<keyword evidence="6" id="KW-1185">Reference proteome</keyword>
<evidence type="ECO:0000259" key="4">
    <source>
        <dbReference type="Pfam" id="PF08241"/>
    </source>
</evidence>
<dbReference type="Gene3D" id="3.40.50.150">
    <property type="entry name" value="Vaccinia Virus protein VP39"/>
    <property type="match status" value="1"/>
</dbReference>
<dbReference type="PANTHER" id="PTHR43464">
    <property type="entry name" value="METHYLTRANSFERASE"/>
    <property type="match status" value="1"/>
</dbReference>
<dbReference type="GO" id="GO:0008168">
    <property type="term" value="F:methyltransferase activity"/>
    <property type="evidence" value="ECO:0007669"/>
    <property type="project" value="UniProtKB-KW"/>
</dbReference>
<dbReference type="InterPro" id="IPR013216">
    <property type="entry name" value="Methyltransf_11"/>
</dbReference>
<reference evidence="5 6" key="1">
    <citation type="journal article" date="2019" name="Int. J. Syst. Evol. Microbiol.">
        <title>The Global Catalogue of Microorganisms (GCM) 10K type strain sequencing project: providing services to taxonomists for standard genome sequencing and annotation.</title>
        <authorList>
            <consortium name="The Broad Institute Genomics Platform"/>
            <consortium name="The Broad Institute Genome Sequencing Center for Infectious Disease"/>
            <person name="Wu L."/>
            <person name="Ma J."/>
        </authorList>
    </citation>
    <scope>NUCLEOTIDE SEQUENCE [LARGE SCALE GENOMIC DNA]</scope>
    <source>
        <strain evidence="5 6">JCM 6921</strain>
    </source>
</reference>
<keyword evidence="1 5" id="KW-0489">Methyltransferase</keyword>
<sequence>MCHDRAMPFDHNDHYHRLLLRQLPHGCRTALDVGCGTGRFARRLAERGIEVDAIDPSAEVIDAARALSPGPGGGRPAPRFRRADVTRTVLPREHYDFVSCLASLHHMPFGTVAALRDALAPGGVLAVLGCYPEVSAADRAWSLAAVPANAAARLAVAVGERVRPSRGGPGRFTGVRTPSVRAPVKRPEMPLEEVRREAAALLPGSTLRRLLFWRYLLVYRKPGGR</sequence>
<dbReference type="SUPFAM" id="SSF53335">
    <property type="entry name" value="S-adenosyl-L-methionine-dependent methyltransferases"/>
    <property type="match status" value="1"/>
</dbReference>
<name>A0ABN3HL95_9ACTN</name>
<comment type="caution">
    <text evidence="5">The sequence shown here is derived from an EMBL/GenBank/DDBJ whole genome shotgun (WGS) entry which is preliminary data.</text>
</comment>
<evidence type="ECO:0000256" key="3">
    <source>
        <dbReference type="ARBA" id="ARBA00022691"/>
    </source>
</evidence>
<dbReference type="PANTHER" id="PTHR43464:SF19">
    <property type="entry name" value="UBIQUINONE BIOSYNTHESIS O-METHYLTRANSFERASE, MITOCHONDRIAL"/>
    <property type="match status" value="1"/>
</dbReference>
<feature type="domain" description="Methyltransferase type 11" evidence="4">
    <location>
        <begin position="31"/>
        <end position="126"/>
    </location>
</feature>
<keyword evidence="2" id="KW-0808">Transferase</keyword>
<keyword evidence="3" id="KW-0949">S-adenosyl-L-methionine</keyword>
<gene>
    <name evidence="5" type="ORF">GCM10010420_00750</name>
</gene>
<dbReference type="CDD" id="cd02440">
    <property type="entry name" value="AdoMet_MTases"/>
    <property type="match status" value="1"/>
</dbReference>
<evidence type="ECO:0000256" key="2">
    <source>
        <dbReference type="ARBA" id="ARBA00022679"/>
    </source>
</evidence>
<dbReference type="Proteomes" id="UP001500058">
    <property type="component" value="Unassembled WGS sequence"/>
</dbReference>
<protein>
    <submittedName>
        <fullName evidence="5">Class I SAM-dependent methyltransferase</fullName>
    </submittedName>
</protein>